<accession>A0A2S6CVH5</accession>
<comment type="caution">
    <text evidence="4">The sequence shown here is derived from an EMBL/GenBank/DDBJ whole genome shotgun (WGS) entry which is preliminary data.</text>
</comment>
<dbReference type="PROSITE" id="PS50005">
    <property type="entry name" value="TPR"/>
    <property type="match status" value="8"/>
</dbReference>
<dbReference type="Pfam" id="PF13424">
    <property type="entry name" value="TPR_12"/>
    <property type="match status" value="1"/>
</dbReference>
<dbReference type="InterPro" id="IPR019734">
    <property type="entry name" value="TPR_rpt"/>
</dbReference>
<feature type="repeat" description="TPR" evidence="3">
    <location>
        <begin position="393"/>
        <end position="426"/>
    </location>
</feature>
<proteinExistence type="predicted"/>
<dbReference type="Proteomes" id="UP000239589">
    <property type="component" value="Unassembled WGS sequence"/>
</dbReference>
<dbReference type="Pfam" id="PF00515">
    <property type="entry name" value="TPR_1"/>
    <property type="match status" value="4"/>
</dbReference>
<protein>
    <submittedName>
        <fullName evidence="4">Uncharacterized protein</fullName>
    </submittedName>
</protein>
<dbReference type="PROSITE" id="PS50293">
    <property type="entry name" value="TPR_REGION"/>
    <property type="match status" value="3"/>
</dbReference>
<dbReference type="InterPro" id="IPR023296">
    <property type="entry name" value="Glyco_hydro_beta-prop_sf"/>
</dbReference>
<organism evidence="4 5">
    <name type="scientific">Cuspidothrix issatschenkoi CHARLIE-1</name>
    <dbReference type="NCBI Taxonomy" id="2052836"/>
    <lineage>
        <taxon>Bacteria</taxon>
        <taxon>Bacillati</taxon>
        <taxon>Cyanobacteriota</taxon>
        <taxon>Cyanophyceae</taxon>
        <taxon>Nostocales</taxon>
        <taxon>Aphanizomenonaceae</taxon>
        <taxon>Cuspidothrix</taxon>
    </lineage>
</organism>
<dbReference type="PANTHER" id="PTHR44858:SF1">
    <property type="entry name" value="UDP-N-ACETYLGLUCOSAMINE--PEPTIDE N-ACETYLGLUCOSAMINYLTRANSFERASE SPINDLY-RELATED"/>
    <property type="match status" value="1"/>
</dbReference>
<keyword evidence="1" id="KW-0677">Repeat</keyword>
<dbReference type="SMART" id="SM00028">
    <property type="entry name" value="TPR"/>
    <property type="match status" value="10"/>
</dbReference>
<feature type="repeat" description="TPR" evidence="3">
    <location>
        <begin position="284"/>
        <end position="317"/>
    </location>
</feature>
<feature type="repeat" description="TPR" evidence="3">
    <location>
        <begin position="148"/>
        <end position="181"/>
    </location>
</feature>
<sequence length="783" mass="90144">MTSFNIKEQALLHFNQGNYQQAISLYEEYLTTDNIDLEVSIYLCLALLLENKDELSQNILSSIELSEDIAIQVNFYNQLLDIAAKTAFQLFQKKDIIQAEKLYLFINNLDSSYADSYLGLGMIKFQQNEFNLAIDYLQIFIDLEPQEHIAYYYLGLCYKNQNEWDKAIFNLETVIKLNPQFGQAYHELSFCYLQNHNFSQAINKSQIAIELNPNLAEAYCNLGICLQHEEKIEAAIIQFQKALIINPDLSEALNNLGACLHDIEQYQEAIPYLKKAVEINPNLVEAYYNLGSCLQKENNFQDIIGLYEKAINIDKNNAKAYLGLAIGLLKISNDTNKADFREKAIKYLNKSLELEPNSPEAYCRLATCFYQKGQVEEAIKLCQKAIEYQPDFSLAYYNLGICNRYQANIKQALLNFEKALELNPNDNVTKHLIETITECEKSGYFPQLQQGDNAWDAMLFKDNSYYRLFYLTGSSQSRPFWTVGEIASAISYDLKTWEYQGVIIKPNLDLDWANARILAGSVYKENGIYYFFFAASSSENILHEIIALATSSDGINWEWKQEPFLELHSSYYSTRPSFHEGMTLTHYPWRDPYIVQEPSTGNYYMFFTANSPNPNSIYQGCIGCAVADRIDGNYTLLAPATYPIIEDIGEGIYLEMERPQVIYRDGKYHLFFSVGSEFINPKWLEQLEMEERKTVAITRCSLHWYTADNITGPFTAVGKIPIVQGSPETGLYGTNFMQTLDGEWFAYGCYFWSKTLEVHPRFPVVWNEEKLEILINYHESPMA</sequence>
<gene>
    <name evidence="4" type="ORF">CUN59_08295</name>
</gene>
<feature type="repeat" description="TPR" evidence="3">
    <location>
        <begin position="216"/>
        <end position="249"/>
    </location>
</feature>
<feature type="repeat" description="TPR" evidence="3">
    <location>
        <begin position="114"/>
        <end position="147"/>
    </location>
</feature>
<keyword evidence="5" id="KW-1185">Reference proteome</keyword>
<dbReference type="SMART" id="SM00671">
    <property type="entry name" value="SEL1"/>
    <property type="match status" value="6"/>
</dbReference>
<feature type="repeat" description="TPR" evidence="3">
    <location>
        <begin position="359"/>
        <end position="392"/>
    </location>
</feature>
<dbReference type="RefSeq" id="WP_104387399.1">
    <property type="nucleotide sequence ID" value="NZ_PGEM01000053.1"/>
</dbReference>
<dbReference type="SUPFAM" id="SSF75005">
    <property type="entry name" value="Arabinanase/levansucrase/invertase"/>
    <property type="match status" value="1"/>
</dbReference>
<dbReference type="PANTHER" id="PTHR44858">
    <property type="entry name" value="TETRATRICOPEPTIDE REPEAT PROTEIN 6"/>
    <property type="match status" value="1"/>
</dbReference>
<evidence type="ECO:0000256" key="3">
    <source>
        <dbReference type="PROSITE-ProRule" id="PRU00339"/>
    </source>
</evidence>
<dbReference type="Gene3D" id="2.115.10.20">
    <property type="entry name" value="Glycosyl hydrolase domain, family 43"/>
    <property type="match status" value="2"/>
</dbReference>
<dbReference type="InterPro" id="IPR006597">
    <property type="entry name" value="Sel1-like"/>
</dbReference>
<dbReference type="EMBL" id="PGEM01000053">
    <property type="protein sequence ID" value="PPJ63785.1"/>
    <property type="molecule type" value="Genomic_DNA"/>
</dbReference>
<reference evidence="4 5" key="1">
    <citation type="submission" date="2018-02" db="EMBL/GenBank/DDBJ databases">
        <title>Discovery of a pederin family compound in a non-symbiotic bloom-forming cyanobacterium.</title>
        <authorList>
            <person name="Kust A."/>
            <person name="Mares J."/>
            <person name="Jokela J."/>
            <person name="Urajova P."/>
            <person name="Hajek J."/>
            <person name="Saurav K."/>
            <person name="Voracova K."/>
            <person name="Fewer D.P."/>
            <person name="Haapaniemi E."/>
            <person name="Permi P."/>
            <person name="Rehakova K."/>
            <person name="Sivonen K."/>
            <person name="Hrouzek P."/>
        </authorList>
    </citation>
    <scope>NUCLEOTIDE SEQUENCE [LARGE SCALE GENOMIC DNA]</scope>
    <source>
        <strain evidence="4 5">CHARLIE-1</strain>
    </source>
</reference>
<name>A0A2S6CVH5_9CYAN</name>
<dbReference type="Gene3D" id="1.25.40.10">
    <property type="entry name" value="Tetratricopeptide repeat domain"/>
    <property type="match status" value="4"/>
</dbReference>
<dbReference type="SUPFAM" id="SSF48452">
    <property type="entry name" value="TPR-like"/>
    <property type="match status" value="2"/>
</dbReference>
<feature type="repeat" description="TPR" evidence="3">
    <location>
        <begin position="182"/>
        <end position="215"/>
    </location>
</feature>
<feature type="repeat" description="TPR" evidence="3">
    <location>
        <begin position="250"/>
        <end position="283"/>
    </location>
</feature>
<evidence type="ECO:0000313" key="5">
    <source>
        <dbReference type="Proteomes" id="UP000239589"/>
    </source>
</evidence>
<evidence type="ECO:0000313" key="4">
    <source>
        <dbReference type="EMBL" id="PPJ63785.1"/>
    </source>
</evidence>
<dbReference type="InterPro" id="IPR050498">
    <property type="entry name" value="Ycf3"/>
</dbReference>
<keyword evidence="2 3" id="KW-0802">TPR repeat</keyword>
<evidence type="ECO:0000256" key="2">
    <source>
        <dbReference type="ARBA" id="ARBA00022803"/>
    </source>
</evidence>
<dbReference type="InterPro" id="IPR011990">
    <property type="entry name" value="TPR-like_helical_dom_sf"/>
</dbReference>
<dbReference type="OrthoDB" id="525284at2"/>
<evidence type="ECO:0000256" key="1">
    <source>
        <dbReference type="ARBA" id="ARBA00022737"/>
    </source>
</evidence>
<dbReference type="AlphaFoldDB" id="A0A2S6CVH5"/>